<dbReference type="GO" id="GO:0004674">
    <property type="term" value="F:protein serine/threonine kinase activity"/>
    <property type="evidence" value="ECO:0007669"/>
    <property type="project" value="UniProtKB-KW"/>
</dbReference>
<protein>
    <recommendedName>
        <fullName evidence="1">non-specific serine/threonine protein kinase</fullName>
        <ecNumber evidence="1">2.7.11.1</ecNumber>
    </recommendedName>
</protein>
<dbReference type="PANTHER" id="PTHR24363:SF0">
    <property type="entry name" value="SERINE_THREONINE KINASE LIKE DOMAIN CONTAINING 1"/>
    <property type="match status" value="1"/>
</dbReference>
<keyword evidence="11" id="KW-0472">Membrane</keyword>
<keyword evidence="11" id="KW-1133">Transmembrane helix</keyword>
<dbReference type="InterPro" id="IPR011009">
    <property type="entry name" value="Kinase-like_dom_sf"/>
</dbReference>
<dbReference type="SMART" id="SM00220">
    <property type="entry name" value="S_TKc"/>
    <property type="match status" value="1"/>
</dbReference>
<dbReference type="PANTHER" id="PTHR24363">
    <property type="entry name" value="SERINE/THREONINE PROTEIN KINASE"/>
    <property type="match status" value="1"/>
</dbReference>
<dbReference type="AlphaFoldDB" id="A0A1Z4LTS3"/>
<feature type="binding site" evidence="9">
    <location>
        <position position="40"/>
    </location>
    <ligand>
        <name>ATP</name>
        <dbReference type="ChEBI" id="CHEBI:30616"/>
    </ligand>
</feature>
<evidence type="ECO:0000256" key="9">
    <source>
        <dbReference type="PROSITE-ProRule" id="PRU10141"/>
    </source>
</evidence>
<evidence type="ECO:0000256" key="8">
    <source>
        <dbReference type="ARBA" id="ARBA00048679"/>
    </source>
</evidence>
<keyword evidence="14" id="KW-1185">Reference proteome</keyword>
<dbReference type="EC" id="2.7.11.1" evidence="1"/>
<dbReference type="EMBL" id="AP018227">
    <property type="protein sequence ID" value="BAY84640.1"/>
    <property type="molecule type" value="Genomic_DNA"/>
</dbReference>
<dbReference type="PROSITE" id="PS50011">
    <property type="entry name" value="PROTEIN_KINASE_DOM"/>
    <property type="match status" value="1"/>
</dbReference>
<dbReference type="Gene3D" id="1.10.510.10">
    <property type="entry name" value="Transferase(Phosphotransferase) domain 1"/>
    <property type="match status" value="1"/>
</dbReference>
<evidence type="ECO:0000256" key="11">
    <source>
        <dbReference type="SAM" id="Phobius"/>
    </source>
</evidence>
<evidence type="ECO:0000259" key="12">
    <source>
        <dbReference type="PROSITE" id="PS50011"/>
    </source>
</evidence>
<gene>
    <name evidence="13" type="primary">pknA_1</name>
    <name evidence="13" type="ORF">NIES267_41360</name>
</gene>
<evidence type="ECO:0000256" key="7">
    <source>
        <dbReference type="ARBA" id="ARBA00047899"/>
    </source>
</evidence>
<dbReference type="Gene3D" id="3.30.200.20">
    <property type="entry name" value="Phosphorylase Kinase, domain 1"/>
    <property type="match status" value="1"/>
</dbReference>
<reference evidence="13 14" key="1">
    <citation type="submission" date="2017-06" db="EMBL/GenBank/DDBJ databases">
        <title>Genome sequencing of cyanobaciteial culture collection at National Institute for Environmental Studies (NIES).</title>
        <authorList>
            <person name="Hirose Y."/>
            <person name="Shimura Y."/>
            <person name="Fujisawa T."/>
            <person name="Nakamura Y."/>
            <person name="Kawachi M."/>
        </authorList>
    </citation>
    <scope>NUCLEOTIDE SEQUENCE [LARGE SCALE GENOMIC DNA]</scope>
    <source>
        <strain evidence="13 14">NIES-267</strain>
    </source>
</reference>
<dbReference type="Proteomes" id="UP000218418">
    <property type="component" value="Chromosome"/>
</dbReference>
<dbReference type="OrthoDB" id="428678at2"/>
<comment type="catalytic activity">
    <reaction evidence="8">
        <text>L-seryl-[protein] + ATP = O-phospho-L-seryl-[protein] + ADP + H(+)</text>
        <dbReference type="Rhea" id="RHEA:17989"/>
        <dbReference type="Rhea" id="RHEA-COMP:9863"/>
        <dbReference type="Rhea" id="RHEA-COMP:11604"/>
        <dbReference type="ChEBI" id="CHEBI:15378"/>
        <dbReference type="ChEBI" id="CHEBI:29999"/>
        <dbReference type="ChEBI" id="CHEBI:30616"/>
        <dbReference type="ChEBI" id="CHEBI:83421"/>
        <dbReference type="ChEBI" id="CHEBI:456216"/>
        <dbReference type="EC" id="2.7.11.1"/>
    </reaction>
</comment>
<dbReference type="Pfam" id="PF00069">
    <property type="entry name" value="Pkinase"/>
    <property type="match status" value="1"/>
</dbReference>
<feature type="transmembrane region" description="Helical" evidence="11">
    <location>
        <begin position="315"/>
        <end position="336"/>
    </location>
</feature>
<dbReference type="SUPFAM" id="SSF56112">
    <property type="entry name" value="Protein kinase-like (PK-like)"/>
    <property type="match status" value="1"/>
</dbReference>
<name>A0A1Z4LTS3_9CYAN</name>
<keyword evidence="5 13" id="KW-0418">Kinase</keyword>
<evidence type="ECO:0000313" key="13">
    <source>
        <dbReference type="EMBL" id="BAY84640.1"/>
    </source>
</evidence>
<evidence type="ECO:0000256" key="3">
    <source>
        <dbReference type="ARBA" id="ARBA00022679"/>
    </source>
</evidence>
<feature type="region of interest" description="Disordered" evidence="10">
    <location>
        <begin position="278"/>
        <end position="297"/>
    </location>
</feature>
<keyword evidence="2" id="KW-0723">Serine/threonine-protein kinase</keyword>
<evidence type="ECO:0000256" key="2">
    <source>
        <dbReference type="ARBA" id="ARBA00022527"/>
    </source>
</evidence>
<comment type="catalytic activity">
    <reaction evidence="7">
        <text>L-threonyl-[protein] + ATP = O-phospho-L-threonyl-[protein] + ADP + H(+)</text>
        <dbReference type="Rhea" id="RHEA:46608"/>
        <dbReference type="Rhea" id="RHEA-COMP:11060"/>
        <dbReference type="Rhea" id="RHEA-COMP:11605"/>
        <dbReference type="ChEBI" id="CHEBI:15378"/>
        <dbReference type="ChEBI" id="CHEBI:30013"/>
        <dbReference type="ChEBI" id="CHEBI:30616"/>
        <dbReference type="ChEBI" id="CHEBI:61977"/>
        <dbReference type="ChEBI" id="CHEBI:456216"/>
        <dbReference type="EC" id="2.7.11.1"/>
    </reaction>
</comment>
<evidence type="ECO:0000256" key="5">
    <source>
        <dbReference type="ARBA" id="ARBA00022777"/>
    </source>
</evidence>
<proteinExistence type="predicted"/>
<evidence type="ECO:0000256" key="1">
    <source>
        <dbReference type="ARBA" id="ARBA00012513"/>
    </source>
</evidence>
<dbReference type="CDD" id="cd14014">
    <property type="entry name" value="STKc_PknB_like"/>
    <property type="match status" value="1"/>
</dbReference>
<keyword evidence="4 9" id="KW-0547">Nucleotide-binding</keyword>
<keyword evidence="3" id="KW-0808">Transferase</keyword>
<evidence type="ECO:0000256" key="6">
    <source>
        <dbReference type="ARBA" id="ARBA00022840"/>
    </source>
</evidence>
<accession>A0A1Z4LTS3</accession>
<feature type="compositionally biased region" description="Pro residues" evidence="10">
    <location>
        <begin position="279"/>
        <end position="288"/>
    </location>
</feature>
<sequence>MSQLLNNRYKIIRIIGQGGFGETFLAEDTYMPSAARCVIKQLKPVVDNPQIYQLIRERFQREAAILEELGKASSQIPSLFAYFTEAGEFYLVQEFIEGITLTDLLMQSGLQSESSVKEILVSLLPILSYVHSKGIIHRDIKPDNIILRSSDKQPVLIDFGAVRETVATMVNSQGNTTSSIVIGTPGFMPSEQAAGRPTFSSDLYALGLTAIYLLTGKIPQHLETDSLTGEIIWRQYAPSISPSLAAVLEKAINSHQRDRFPTAEAMLKAIQTDAALIPPTIPSPPRPISPTLVTDTNDSFRKSTIPASDGSQKGIIIGGTIAGGLIGASILAGFIISSNSSKEVEQTAAVPEVVESSPAQTVESVPNISATPKAENIQPQPVTTPALSQPTPQIKTQQAIQSSQPVTQNQTQPQDYYFIADSAFADIGSASKEVSRLQARGYNGAGMFWIKDYPNLSNKSLYQVYPAKFPNRSSCRNFLQNYARIKSQAYCVFGSSNRNASPDRFYAN</sequence>
<evidence type="ECO:0000313" key="14">
    <source>
        <dbReference type="Proteomes" id="UP000218418"/>
    </source>
</evidence>
<dbReference type="InterPro" id="IPR000719">
    <property type="entry name" value="Prot_kinase_dom"/>
</dbReference>
<dbReference type="GO" id="GO:0005524">
    <property type="term" value="F:ATP binding"/>
    <property type="evidence" value="ECO:0007669"/>
    <property type="project" value="UniProtKB-UniRule"/>
</dbReference>
<keyword evidence="6 9" id="KW-0067">ATP-binding</keyword>
<evidence type="ECO:0000256" key="10">
    <source>
        <dbReference type="SAM" id="MobiDB-lite"/>
    </source>
</evidence>
<dbReference type="PROSITE" id="PS00108">
    <property type="entry name" value="PROTEIN_KINASE_ST"/>
    <property type="match status" value="1"/>
</dbReference>
<evidence type="ECO:0000256" key="4">
    <source>
        <dbReference type="ARBA" id="ARBA00022741"/>
    </source>
</evidence>
<keyword evidence="11" id="KW-0812">Transmembrane</keyword>
<dbReference type="PROSITE" id="PS00107">
    <property type="entry name" value="PROTEIN_KINASE_ATP"/>
    <property type="match status" value="1"/>
</dbReference>
<organism evidence="13 14">
    <name type="scientific">Calothrix parasitica NIES-267</name>
    <dbReference type="NCBI Taxonomy" id="1973488"/>
    <lineage>
        <taxon>Bacteria</taxon>
        <taxon>Bacillati</taxon>
        <taxon>Cyanobacteriota</taxon>
        <taxon>Cyanophyceae</taxon>
        <taxon>Nostocales</taxon>
        <taxon>Calotrichaceae</taxon>
        <taxon>Calothrix</taxon>
    </lineage>
</organism>
<dbReference type="InterPro" id="IPR017441">
    <property type="entry name" value="Protein_kinase_ATP_BS"/>
</dbReference>
<dbReference type="InterPro" id="IPR008271">
    <property type="entry name" value="Ser/Thr_kinase_AS"/>
</dbReference>
<feature type="domain" description="Protein kinase" evidence="12">
    <location>
        <begin position="9"/>
        <end position="276"/>
    </location>
</feature>